<comment type="caution">
    <text evidence="2">The sequence shown here is derived from an EMBL/GenBank/DDBJ whole genome shotgun (WGS) entry which is preliminary data.</text>
</comment>
<dbReference type="InterPro" id="IPR050232">
    <property type="entry name" value="FBL13/AtMIF1-like"/>
</dbReference>
<dbReference type="InterPro" id="IPR006566">
    <property type="entry name" value="FBD"/>
</dbReference>
<dbReference type="Gene3D" id="1.20.1280.50">
    <property type="match status" value="1"/>
</dbReference>
<dbReference type="Pfam" id="PF00646">
    <property type="entry name" value="F-box"/>
    <property type="match status" value="1"/>
</dbReference>
<dbReference type="SUPFAM" id="SSF81383">
    <property type="entry name" value="F-box domain"/>
    <property type="match status" value="1"/>
</dbReference>
<dbReference type="CDD" id="cd22160">
    <property type="entry name" value="F-box_AtFBL13-like"/>
    <property type="match status" value="1"/>
</dbReference>
<dbReference type="InterPro" id="IPR053781">
    <property type="entry name" value="F-box_AtFBL13-like"/>
</dbReference>
<dbReference type="OrthoDB" id="1052855at2759"/>
<dbReference type="InterPro" id="IPR055411">
    <property type="entry name" value="LRR_FXL15/At3g58940/PEG3-like"/>
</dbReference>
<sequence length="368" mass="42472">MIGSEKSKHTRTKSKELDRISQLPDPLLCNILSHLPTKDAVKTSVCSVRWRSLWLWLPCLELSSENFSDFNAFMSFGDRFFDSNRVSCLNKVKLHIEDDGADLKSWIDATVKRKIQHLHVRCTACTDYEMPSSLYNCETLVSLKLREVNVSLVDVKFVSLPRVKTMHLKYIHYGNGANLEASFERLVSCCPVLEELKIFAYEWMCRSAQVYRVVSRCTFKLICEYSRFELLPQFGYMSRLCVTLPVYYLKSVPTFLESCPKLKSLILVWDCNSEEMRSDDDDDMHNPIINFASVPECLLSSLEFVDIKTCISGHAPEMKVVEYFLENSAILKKITLRLNYYDCANEKSFFKILMAIPRRSATCEVVVL</sequence>
<dbReference type="SMART" id="SM00256">
    <property type="entry name" value="FBOX"/>
    <property type="match status" value="1"/>
</dbReference>
<evidence type="ECO:0000313" key="2">
    <source>
        <dbReference type="EMBL" id="CAA7055779.1"/>
    </source>
</evidence>
<dbReference type="PROSITE" id="PS50181">
    <property type="entry name" value="FBOX"/>
    <property type="match status" value="1"/>
</dbReference>
<protein>
    <recommendedName>
        <fullName evidence="1">F-box domain-containing protein</fullName>
    </recommendedName>
</protein>
<accession>A0A6D2KRJ3</accession>
<keyword evidence="3" id="KW-1185">Reference proteome</keyword>
<evidence type="ECO:0000259" key="1">
    <source>
        <dbReference type="PROSITE" id="PS50181"/>
    </source>
</evidence>
<evidence type="ECO:0000313" key="3">
    <source>
        <dbReference type="Proteomes" id="UP000467841"/>
    </source>
</evidence>
<dbReference type="SUPFAM" id="SSF52047">
    <property type="entry name" value="RNI-like"/>
    <property type="match status" value="1"/>
</dbReference>
<dbReference type="InterPro" id="IPR036047">
    <property type="entry name" value="F-box-like_dom_sf"/>
</dbReference>
<dbReference type="Pfam" id="PF08387">
    <property type="entry name" value="FBD"/>
    <property type="match status" value="1"/>
</dbReference>
<dbReference type="PANTHER" id="PTHR31900">
    <property type="entry name" value="F-BOX/RNI SUPERFAMILY PROTEIN-RELATED"/>
    <property type="match status" value="1"/>
</dbReference>
<dbReference type="InterPro" id="IPR001810">
    <property type="entry name" value="F-box_dom"/>
</dbReference>
<dbReference type="PANTHER" id="PTHR31900:SF25">
    <property type="entry name" value="FBD DOMAIN-CONTAINING PROTEIN"/>
    <property type="match status" value="1"/>
</dbReference>
<dbReference type="Proteomes" id="UP000467841">
    <property type="component" value="Unassembled WGS sequence"/>
</dbReference>
<name>A0A6D2KRJ3_9BRAS</name>
<dbReference type="EMBL" id="CACVBM020001607">
    <property type="protein sequence ID" value="CAA7055779.1"/>
    <property type="molecule type" value="Genomic_DNA"/>
</dbReference>
<proteinExistence type="predicted"/>
<dbReference type="AlphaFoldDB" id="A0A6D2KRJ3"/>
<gene>
    <name evidence="2" type="ORF">MERR_LOCUS43015</name>
</gene>
<organism evidence="2 3">
    <name type="scientific">Microthlaspi erraticum</name>
    <dbReference type="NCBI Taxonomy" id="1685480"/>
    <lineage>
        <taxon>Eukaryota</taxon>
        <taxon>Viridiplantae</taxon>
        <taxon>Streptophyta</taxon>
        <taxon>Embryophyta</taxon>
        <taxon>Tracheophyta</taxon>
        <taxon>Spermatophyta</taxon>
        <taxon>Magnoliopsida</taxon>
        <taxon>eudicotyledons</taxon>
        <taxon>Gunneridae</taxon>
        <taxon>Pentapetalae</taxon>
        <taxon>rosids</taxon>
        <taxon>malvids</taxon>
        <taxon>Brassicales</taxon>
        <taxon>Brassicaceae</taxon>
        <taxon>Coluteocarpeae</taxon>
        <taxon>Microthlaspi</taxon>
    </lineage>
</organism>
<reference evidence="2" key="1">
    <citation type="submission" date="2020-01" db="EMBL/GenBank/DDBJ databases">
        <authorList>
            <person name="Mishra B."/>
        </authorList>
    </citation>
    <scope>NUCLEOTIDE SEQUENCE [LARGE SCALE GENOMIC DNA]</scope>
</reference>
<dbReference type="Gene3D" id="3.80.10.10">
    <property type="entry name" value="Ribonuclease Inhibitor"/>
    <property type="match status" value="1"/>
</dbReference>
<dbReference type="SMART" id="SM00579">
    <property type="entry name" value="FBD"/>
    <property type="match status" value="1"/>
</dbReference>
<dbReference type="InterPro" id="IPR032675">
    <property type="entry name" value="LRR_dom_sf"/>
</dbReference>
<dbReference type="Pfam" id="PF24758">
    <property type="entry name" value="LRR_At5g56370"/>
    <property type="match status" value="1"/>
</dbReference>
<feature type="domain" description="F-box" evidence="1">
    <location>
        <begin position="17"/>
        <end position="53"/>
    </location>
</feature>